<feature type="transmembrane region" description="Helical" evidence="1">
    <location>
        <begin position="6"/>
        <end position="28"/>
    </location>
</feature>
<protein>
    <submittedName>
        <fullName evidence="2">Uncharacterized protein</fullName>
    </submittedName>
</protein>
<keyword evidence="1" id="KW-1133">Transmembrane helix</keyword>
<evidence type="ECO:0000256" key="1">
    <source>
        <dbReference type="SAM" id="Phobius"/>
    </source>
</evidence>
<dbReference type="AlphaFoldDB" id="A0A1H9CMW1"/>
<evidence type="ECO:0000313" key="3">
    <source>
        <dbReference type="Proteomes" id="UP000198749"/>
    </source>
</evidence>
<keyword evidence="3" id="KW-1185">Reference proteome</keyword>
<name>A0A1H9CMW1_9GAMM</name>
<accession>A0A1H9CMW1</accession>
<proteinExistence type="predicted"/>
<evidence type="ECO:0000313" key="2">
    <source>
        <dbReference type="EMBL" id="SEQ02552.1"/>
    </source>
</evidence>
<gene>
    <name evidence="2" type="ORF">SAMN03080615_00068</name>
</gene>
<organism evidence="2 3">
    <name type="scientific">Amphritea atlantica</name>
    <dbReference type="NCBI Taxonomy" id="355243"/>
    <lineage>
        <taxon>Bacteria</taxon>
        <taxon>Pseudomonadati</taxon>
        <taxon>Pseudomonadota</taxon>
        <taxon>Gammaproteobacteria</taxon>
        <taxon>Oceanospirillales</taxon>
        <taxon>Oceanospirillaceae</taxon>
        <taxon>Amphritea</taxon>
    </lineage>
</organism>
<keyword evidence="1" id="KW-0472">Membrane</keyword>
<dbReference type="RefSeq" id="WP_091352420.1">
    <property type="nucleotide sequence ID" value="NZ_AP025284.1"/>
</dbReference>
<keyword evidence="1" id="KW-0812">Transmembrane</keyword>
<reference evidence="3" key="1">
    <citation type="submission" date="2016-10" db="EMBL/GenBank/DDBJ databases">
        <authorList>
            <person name="Varghese N."/>
            <person name="Submissions S."/>
        </authorList>
    </citation>
    <scope>NUCLEOTIDE SEQUENCE [LARGE SCALE GENOMIC DNA]</scope>
    <source>
        <strain evidence="3">DSM 18887</strain>
    </source>
</reference>
<dbReference type="EMBL" id="FOGB01000001">
    <property type="protein sequence ID" value="SEQ02552.1"/>
    <property type="molecule type" value="Genomic_DNA"/>
</dbReference>
<sequence>MEFLNNATIAGVIGSMLAFFSAFVMYKISKNYESKEKKKNVDKEALKDLRELKRFVLDSHEYFRKLIFNNCFSGSMEQNGSSYLMMESTIYHPRRDLISCELIRNFPFHQDLPDGFYKIVKGYNAAVEELLSQNDRIENEYTDDYAGIKHIIFQLEAILNYSNEIITHCEWFELKFTDRKKYEEISSQTKPYFEGYYGLYCAPLKEKFRGDKITKDMRDSYHEARKNTNDTGMYI</sequence>
<dbReference type="Proteomes" id="UP000198749">
    <property type="component" value="Unassembled WGS sequence"/>
</dbReference>